<accession>A0A939J3B0</accession>
<feature type="transmembrane region" description="Helical" evidence="8">
    <location>
        <begin position="244"/>
        <end position="273"/>
    </location>
</feature>
<name>A0A939J3B0_9HYPH</name>
<dbReference type="RefSeq" id="WP_207142152.1">
    <property type="nucleotide sequence ID" value="NZ_JAEKJZ010000004.1"/>
</dbReference>
<dbReference type="EMBL" id="JAEKJZ010000004">
    <property type="protein sequence ID" value="MBN9672298.1"/>
    <property type="molecule type" value="Genomic_DNA"/>
</dbReference>
<comment type="caution">
    <text evidence="9">The sequence shown here is derived from an EMBL/GenBank/DDBJ whole genome shotgun (WGS) entry which is preliminary data.</text>
</comment>
<dbReference type="Gene3D" id="1.10.3470.10">
    <property type="entry name" value="ABC transporter involved in vitamin B12 uptake, BtuC"/>
    <property type="match status" value="1"/>
</dbReference>
<feature type="transmembrane region" description="Helical" evidence="8">
    <location>
        <begin position="200"/>
        <end position="224"/>
    </location>
</feature>
<dbReference type="SUPFAM" id="SSF81345">
    <property type="entry name" value="ABC transporter involved in vitamin B12 uptake, BtuC"/>
    <property type="match status" value="1"/>
</dbReference>
<sequence>MNDLLTARSRPFAAFPPLAAVLATTAGLLLAAVMASVLLGVRSVAVTDIWQAFTAFDPNNPEQIVIRQIRLPQTLGGLLVGASLGMAGAIMQAVTRNPLADPGLLGVNAGATAGIVLPLFLLGMTDPSAFVWPALAGAFLASSLIWALGASGLGVLGLLIAGAALSAFLFSLVNGLLLISQSALDIYRKWVLGSLQGITLDEIAALLPVFLVGFAAAAFAARFLNALALGNDLARALGTNVRLASLFSLLAITCLCAASVALAGPIGFIGLLMPHAARLVSRGDMRLTVLFSALFGAIFLLVADTVGRLVFPGLQIEAGLTIALLGGPIMVVLIRRGRVVAL</sequence>
<dbReference type="GO" id="GO:0005886">
    <property type="term" value="C:plasma membrane"/>
    <property type="evidence" value="ECO:0007669"/>
    <property type="project" value="UniProtKB-SubCell"/>
</dbReference>
<dbReference type="PANTHER" id="PTHR30472:SF1">
    <property type="entry name" value="FE(3+) DICITRATE TRANSPORT SYSTEM PERMEASE PROTEIN FECC-RELATED"/>
    <property type="match status" value="1"/>
</dbReference>
<evidence type="ECO:0000256" key="7">
    <source>
        <dbReference type="ARBA" id="ARBA00023136"/>
    </source>
</evidence>
<keyword evidence="6 8" id="KW-1133">Transmembrane helix</keyword>
<evidence type="ECO:0000256" key="6">
    <source>
        <dbReference type="ARBA" id="ARBA00022989"/>
    </source>
</evidence>
<comment type="subcellular location">
    <subcellularLocation>
        <location evidence="1">Cell membrane</location>
        <topology evidence="1">Multi-pass membrane protein</topology>
    </subcellularLocation>
</comment>
<evidence type="ECO:0000256" key="1">
    <source>
        <dbReference type="ARBA" id="ARBA00004651"/>
    </source>
</evidence>
<dbReference type="InterPro" id="IPR037294">
    <property type="entry name" value="ABC_BtuC-like"/>
</dbReference>
<dbReference type="GO" id="GO:0022857">
    <property type="term" value="F:transmembrane transporter activity"/>
    <property type="evidence" value="ECO:0007669"/>
    <property type="project" value="InterPro"/>
</dbReference>
<keyword evidence="7 8" id="KW-0472">Membrane</keyword>
<keyword evidence="4" id="KW-1003">Cell membrane</keyword>
<dbReference type="PANTHER" id="PTHR30472">
    <property type="entry name" value="FERRIC ENTEROBACTIN TRANSPORT SYSTEM PERMEASE PROTEIN"/>
    <property type="match status" value="1"/>
</dbReference>
<evidence type="ECO:0000256" key="5">
    <source>
        <dbReference type="ARBA" id="ARBA00022692"/>
    </source>
</evidence>
<dbReference type="CDD" id="cd06550">
    <property type="entry name" value="TM_ABC_iron-siderophores_like"/>
    <property type="match status" value="1"/>
</dbReference>
<evidence type="ECO:0000256" key="3">
    <source>
        <dbReference type="ARBA" id="ARBA00022448"/>
    </source>
</evidence>
<evidence type="ECO:0000256" key="8">
    <source>
        <dbReference type="SAM" id="Phobius"/>
    </source>
</evidence>
<organism evidence="9 10">
    <name type="scientific">Roseibium aggregatum</name>
    <dbReference type="NCBI Taxonomy" id="187304"/>
    <lineage>
        <taxon>Bacteria</taxon>
        <taxon>Pseudomonadati</taxon>
        <taxon>Pseudomonadota</taxon>
        <taxon>Alphaproteobacteria</taxon>
        <taxon>Hyphomicrobiales</taxon>
        <taxon>Stappiaceae</taxon>
        <taxon>Roseibium</taxon>
    </lineage>
</organism>
<dbReference type="Proteomes" id="UP000664096">
    <property type="component" value="Unassembled WGS sequence"/>
</dbReference>
<protein>
    <submittedName>
        <fullName evidence="9">Iron ABC transporter permease</fullName>
    </submittedName>
</protein>
<dbReference type="InterPro" id="IPR000522">
    <property type="entry name" value="ABC_transptr_permease_BtuC"/>
</dbReference>
<gene>
    <name evidence="9" type="ORF">JF539_18235</name>
</gene>
<dbReference type="GO" id="GO:0033214">
    <property type="term" value="P:siderophore-iron import into cell"/>
    <property type="evidence" value="ECO:0007669"/>
    <property type="project" value="TreeGrafter"/>
</dbReference>
<keyword evidence="5 8" id="KW-0812">Transmembrane</keyword>
<dbReference type="Pfam" id="PF01032">
    <property type="entry name" value="FecCD"/>
    <property type="match status" value="1"/>
</dbReference>
<feature type="transmembrane region" description="Helical" evidence="8">
    <location>
        <begin position="285"/>
        <end position="303"/>
    </location>
</feature>
<keyword evidence="3" id="KW-0813">Transport</keyword>
<evidence type="ECO:0000313" key="10">
    <source>
        <dbReference type="Proteomes" id="UP000664096"/>
    </source>
</evidence>
<proteinExistence type="inferred from homology"/>
<feature type="transmembrane region" description="Helical" evidence="8">
    <location>
        <begin position="309"/>
        <end position="334"/>
    </location>
</feature>
<feature type="transmembrane region" description="Helical" evidence="8">
    <location>
        <begin position="155"/>
        <end position="179"/>
    </location>
</feature>
<feature type="transmembrane region" description="Helical" evidence="8">
    <location>
        <begin position="74"/>
        <end position="91"/>
    </location>
</feature>
<feature type="transmembrane region" description="Helical" evidence="8">
    <location>
        <begin position="20"/>
        <end position="41"/>
    </location>
</feature>
<comment type="similarity">
    <text evidence="2">Belongs to the binding-protein-dependent transport system permease family. FecCD subfamily.</text>
</comment>
<evidence type="ECO:0000256" key="2">
    <source>
        <dbReference type="ARBA" id="ARBA00007935"/>
    </source>
</evidence>
<dbReference type="AlphaFoldDB" id="A0A939J3B0"/>
<feature type="transmembrane region" description="Helical" evidence="8">
    <location>
        <begin position="103"/>
        <end position="122"/>
    </location>
</feature>
<reference evidence="9" key="1">
    <citation type="submission" date="2020-12" db="EMBL/GenBank/DDBJ databases">
        <title>Oil enriched cultivation method for isolating marine PHA-producing bacteria.</title>
        <authorList>
            <person name="Zheng W."/>
            <person name="Yu S."/>
            <person name="Huang Y."/>
        </authorList>
    </citation>
    <scope>NUCLEOTIDE SEQUENCE</scope>
    <source>
        <strain evidence="9">SY-2-12</strain>
    </source>
</reference>
<evidence type="ECO:0000313" key="9">
    <source>
        <dbReference type="EMBL" id="MBN9672298.1"/>
    </source>
</evidence>
<evidence type="ECO:0000256" key="4">
    <source>
        <dbReference type="ARBA" id="ARBA00022475"/>
    </source>
</evidence>
<feature type="transmembrane region" description="Helical" evidence="8">
    <location>
        <begin position="129"/>
        <end position="149"/>
    </location>
</feature>